<accession>A0A5N5K5M3</accession>
<name>A0A5N5K5M3_9ROSI</name>
<dbReference type="Proteomes" id="UP000326939">
    <property type="component" value="Chromosome 14"/>
</dbReference>
<keyword evidence="2" id="KW-1185">Reference proteome</keyword>
<dbReference type="AlphaFoldDB" id="A0A5N5K5M3"/>
<reference evidence="2" key="1">
    <citation type="journal article" date="2019" name="Gigascience">
        <title>De novo genome assembly of the endangered Acer yangbiense, a plant species with extremely small populations endemic to Yunnan Province, China.</title>
        <authorList>
            <person name="Yang J."/>
            <person name="Wariss H.M."/>
            <person name="Tao L."/>
            <person name="Zhang R."/>
            <person name="Yun Q."/>
            <person name="Hollingsworth P."/>
            <person name="Dao Z."/>
            <person name="Luo G."/>
            <person name="Guo H."/>
            <person name="Ma Y."/>
            <person name="Sun W."/>
        </authorList>
    </citation>
    <scope>NUCLEOTIDE SEQUENCE [LARGE SCALE GENOMIC DNA]</scope>
    <source>
        <strain evidence="2">cv. br00</strain>
    </source>
</reference>
<proteinExistence type="predicted"/>
<sequence length="76" mass="8861">MHDETLTGTLSFVEFSTKENLEYLVKVGWLNYSQGRSIFVTLGHQLEKLLLQSEYDSSTRLSRKLIRGRLINLEEK</sequence>
<gene>
    <name evidence="1" type="ORF">DKX38_020576</name>
</gene>
<evidence type="ECO:0000313" key="1">
    <source>
        <dbReference type="EMBL" id="KAB5526729.1"/>
    </source>
</evidence>
<comment type="caution">
    <text evidence="1">The sequence shown here is derived from an EMBL/GenBank/DDBJ whole genome shotgun (WGS) entry which is preliminary data.</text>
</comment>
<organism evidence="1 2">
    <name type="scientific">Salix brachista</name>
    <dbReference type="NCBI Taxonomy" id="2182728"/>
    <lineage>
        <taxon>Eukaryota</taxon>
        <taxon>Viridiplantae</taxon>
        <taxon>Streptophyta</taxon>
        <taxon>Embryophyta</taxon>
        <taxon>Tracheophyta</taxon>
        <taxon>Spermatophyta</taxon>
        <taxon>Magnoliopsida</taxon>
        <taxon>eudicotyledons</taxon>
        <taxon>Gunneridae</taxon>
        <taxon>Pentapetalae</taxon>
        <taxon>rosids</taxon>
        <taxon>fabids</taxon>
        <taxon>Malpighiales</taxon>
        <taxon>Salicaceae</taxon>
        <taxon>Saliceae</taxon>
        <taxon>Salix</taxon>
    </lineage>
</organism>
<dbReference type="EMBL" id="VDCV01000014">
    <property type="protein sequence ID" value="KAB5526729.1"/>
    <property type="molecule type" value="Genomic_DNA"/>
</dbReference>
<evidence type="ECO:0000313" key="2">
    <source>
        <dbReference type="Proteomes" id="UP000326939"/>
    </source>
</evidence>
<protein>
    <submittedName>
        <fullName evidence="1">Uncharacterized protein</fullName>
    </submittedName>
</protein>